<dbReference type="EMBL" id="VIEB01000910">
    <property type="protein sequence ID" value="TQD78413.1"/>
    <property type="molecule type" value="Genomic_DNA"/>
</dbReference>
<feature type="compositionally biased region" description="Polar residues" evidence="3">
    <location>
        <begin position="155"/>
        <end position="165"/>
    </location>
</feature>
<feature type="region of interest" description="Disordered" evidence="3">
    <location>
        <begin position="572"/>
        <end position="637"/>
    </location>
</feature>
<feature type="region of interest" description="Disordered" evidence="3">
    <location>
        <begin position="180"/>
        <end position="207"/>
    </location>
</feature>
<feature type="compositionally biased region" description="Basic and acidic residues" evidence="3">
    <location>
        <begin position="576"/>
        <end position="586"/>
    </location>
</feature>
<reference evidence="4 5" key="1">
    <citation type="journal article" date="2019" name="G3 (Bethesda)">
        <title>Sequencing of a Wild Apple (Malus baccata) Genome Unravels the Differences Between Cultivated and Wild Apple Species Regarding Disease Resistance and Cold Tolerance.</title>
        <authorList>
            <person name="Chen X."/>
        </authorList>
    </citation>
    <scope>NUCLEOTIDE SEQUENCE [LARGE SCALE GENOMIC DNA]</scope>
    <source>
        <strain evidence="5">cv. Shandingzi</strain>
        <tissue evidence="4">Leaves</tissue>
    </source>
</reference>
<evidence type="ECO:0000256" key="2">
    <source>
        <dbReference type="ARBA" id="ARBA00022737"/>
    </source>
</evidence>
<feature type="compositionally biased region" description="Basic and acidic residues" evidence="3">
    <location>
        <begin position="184"/>
        <end position="193"/>
    </location>
</feature>
<feature type="region of interest" description="Disordered" evidence="3">
    <location>
        <begin position="35"/>
        <end position="64"/>
    </location>
</feature>
<feature type="compositionally biased region" description="Polar residues" evidence="3">
    <location>
        <begin position="47"/>
        <end position="64"/>
    </location>
</feature>
<dbReference type="Proteomes" id="UP000315295">
    <property type="component" value="Unassembled WGS sequence"/>
</dbReference>
<name>A0A540KW18_MALBA</name>
<comment type="caution">
    <text evidence="4">The sequence shown here is derived from an EMBL/GenBank/DDBJ whole genome shotgun (WGS) entry which is preliminary data.</text>
</comment>
<dbReference type="InterPro" id="IPR001611">
    <property type="entry name" value="Leu-rich_rpt"/>
</dbReference>
<evidence type="ECO:0000256" key="1">
    <source>
        <dbReference type="ARBA" id="ARBA00022614"/>
    </source>
</evidence>
<dbReference type="SMART" id="SM00365">
    <property type="entry name" value="LRR_SD22"/>
    <property type="match status" value="4"/>
</dbReference>
<feature type="compositionally biased region" description="Polar residues" evidence="3">
    <location>
        <begin position="598"/>
        <end position="614"/>
    </location>
</feature>
<dbReference type="PANTHER" id="PTHR15454:SF7">
    <property type="entry name" value="OS07G0106100 PROTEIN"/>
    <property type="match status" value="1"/>
</dbReference>
<sequence length="669" mass="72487">MVRFSCFQANVHCPKPKKSIQPSVDIMHKTLQTSSPNQVLKDLPGKSSVNPSQSEGVSQVNSSLTHVPSLEADWKAGDMESSYINESSSKVTQAGRLIKCRSLGSELYLEGRASADNDAGDETDQGVSSDGSLHRNGLVVPEGSRDRGESPPQPSKTTPASDLGQVSSEIVNNGSIFSIGEPLQSEKDGHENCDTPTSGEFADDSADLTPRTAKGLVKCCSLANISASTPAAEESSLVNPLAVHSRSSEDLHVLGMRQKGNSVHETEMQVKQEQERDDIVSKAENDNIENSIDDGYDSCNYSSFAKDWIVPPADERIEEWVSNLQHSSSPVEETNELSQNDQVKRESNDSNGLTAAKVDGKVTPGMEAAKRYISSLSAAATTAQLANHGLVVIPFLSAFVNLRVLNLSGNSIVRITAGALPRGLHMLNLSKNGISTIEGLRELTRLRVLDMSYNRILRIGHGLASCSSLKELYLAGNKISEVEGLHRLLKLTVLDLRFNKISTAKCLGQLAANYNSLQAISLEGNPAQKNVGDDQLKKYLQGLLPHMVYYNRQQIKSSTLKDAADRSVRLGISNHQVDRSLRPDHKAPRKAGHGVSSKKPSTSSTHGHASQSVASLKKSRGRHSHLPPSGTKVTAQSRQHYFDLGSRIMNLKQDLSMRRSRSEGTMAAM</sequence>
<evidence type="ECO:0000313" key="4">
    <source>
        <dbReference type="EMBL" id="TQD78413.1"/>
    </source>
</evidence>
<dbReference type="GO" id="GO:0005737">
    <property type="term" value="C:cytoplasm"/>
    <property type="evidence" value="ECO:0007669"/>
    <property type="project" value="TreeGrafter"/>
</dbReference>
<dbReference type="PANTHER" id="PTHR15454">
    <property type="entry name" value="NISCHARIN RELATED"/>
    <property type="match status" value="1"/>
</dbReference>
<dbReference type="SMART" id="SM00369">
    <property type="entry name" value="LRR_TYP"/>
    <property type="match status" value="3"/>
</dbReference>
<dbReference type="InterPro" id="IPR003591">
    <property type="entry name" value="Leu-rich_rpt_typical-subtyp"/>
</dbReference>
<proteinExistence type="predicted"/>
<dbReference type="FunFam" id="3.80.10.10:FF:000320">
    <property type="entry name" value="Protein phosphatase 1 regulatory subunit pprA"/>
    <property type="match status" value="1"/>
</dbReference>
<dbReference type="Gene3D" id="3.80.10.10">
    <property type="entry name" value="Ribonuclease Inhibitor"/>
    <property type="match status" value="1"/>
</dbReference>
<dbReference type="InterPro" id="IPR025875">
    <property type="entry name" value="Leu-rich_rpt_4"/>
</dbReference>
<dbReference type="SUPFAM" id="SSF52075">
    <property type="entry name" value="Outer arm dynein light chain 1"/>
    <property type="match status" value="1"/>
</dbReference>
<dbReference type="PROSITE" id="PS51450">
    <property type="entry name" value="LRR"/>
    <property type="match status" value="3"/>
</dbReference>
<feature type="region of interest" description="Disordered" evidence="3">
    <location>
        <begin position="115"/>
        <end position="165"/>
    </location>
</feature>
<feature type="compositionally biased region" description="Polar residues" evidence="3">
    <location>
        <begin position="324"/>
        <end position="341"/>
    </location>
</feature>
<keyword evidence="1" id="KW-0433">Leucine-rich repeat</keyword>
<dbReference type="STRING" id="106549.A0A540KW18"/>
<evidence type="ECO:0000256" key="3">
    <source>
        <dbReference type="SAM" id="MobiDB-lite"/>
    </source>
</evidence>
<dbReference type="AlphaFoldDB" id="A0A540KW18"/>
<feature type="region of interest" description="Disordered" evidence="3">
    <location>
        <begin position="324"/>
        <end position="357"/>
    </location>
</feature>
<dbReference type="Pfam" id="PF12799">
    <property type="entry name" value="LRR_4"/>
    <property type="match status" value="1"/>
</dbReference>
<evidence type="ECO:0000313" key="5">
    <source>
        <dbReference type="Proteomes" id="UP000315295"/>
    </source>
</evidence>
<keyword evidence="2" id="KW-0677">Repeat</keyword>
<dbReference type="Pfam" id="PF13855">
    <property type="entry name" value="LRR_8"/>
    <property type="match status" value="1"/>
</dbReference>
<keyword evidence="5" id="KW-1185">Reference proteome</keyword>
<dbReference type="InterPro" id="IPR032675">
    <property type="entry name" value="LRR_dom_sf"/>
</dbReference>
<organism evidence="4 5">
    <name type="scientific">Malus baccata</name>
    <name type="common">Siberian crab apple</name>
    <name type="synonym">Pyrus baccata</name>
    <dbReference type="NCBI Taxonomy" id="106549"/>
    <lineage>
        <taxon>Eukaryota</taxon>
        <taxon>Viridiplantae</taxon>
        <taxon>Streptophyta</taxon>
        <taxon>Embryophyta</taxon>
        <taxon>Tracheophyta</taxon>
        <taxon>Spermatophyta</taxon>
        <taxon>Magnoliopsida</taxon>
        <taxon>eudicotyledons</taxon>
        <taxon>Gunneridae</taxon>
        <taxon>Pentapetalae</taxon>
        <taxon>rosids</taxon>
        <taxon>fabids</taxon>
        <taxon>Rosales</taxon>
        <taxon>Rosaceae</taxon>
        <taxon>Amygdaloideae</taxon>
        <taxon>Maleae</taxon>
        <taxon>Malus</taxon>
    </lineage>
</organism>
<protein>
    <submittedName>
        <fullName evidence="4">Uncharacterized protein</fullName>
    </submittedName>
</protein>
<gene>
    <name evidence="4" type="ORF">C1H46_036048</name>
</gene>
<accession>A0A540KW18</accession>